<evidence type="ECO:0000313" key="2">
    <source>
        <dbReference type="EMBL" id="KAF5837927.1"/>
    </source>
</evidence>
<evidence type="ECO:0000313" key="3">
    <source>
        <dbReference type="Proteomes" id="UP000815325"/>
    </source>
</evidence>
<name>A0ABQ7GTJ5_DUNSA</name>
<organism evidence="2 3">
    <name type="scientific">Dunaliella salina</name>
    <name type="common">Green alga</name>
    <name type="synonym">Protococcus salinus</name>
    <dbReference type="NCBI Taxonomy" id="3046"/>
    <lineage>
        <taxon>Eukaryota</taxon>
        <taxon>Viridiplantae</taxon>
        <taxon>Chlorophyta</taxon>
        <taxon>core chlorophytes</taxon>
        <taxon>Chlorophyceae</taxon>
        <taxon>CS clade</taxon>
        <taxon>Chlamydomonadales</taxon>
        <taxon>Dunaliellaceae</taxon>
        <taxon>Dunaliella</taxon>
    </lineage>
</organism>
<feature type="domain" description="FAD-binding" evidence="1">
    <location>
        <begin position="62"/>
        <end position="229"/>
    </location>
</feature>
<keyword evidence="3" id="KW-1185">Reference proteome</keyword>
<proteinExistence type="predicted"/>
<protein>
    <recommendedName>
        <fullName evidence="1">FAD-binding domain-containing protein</fullName>
    </recommendedName>
</protein>
<reference evidence="2" key="1">
    <citation type="submission" date="2017-08" db="EMBL/GenBank/DDBJ databases">
        <authorList>
            <person name="Polle J.E."/>
            <person name="Barry K."/>
            <person name="Cushman J."/>
            <person name="Schmutz J."/>
            <person name="Tran D."/>
            <person name="Hathwaick L.T."/>
            <person name="Yim W.C."/>
            <person name="Jenkins J."/>
            <person name="Mckie-Krisberg Z.M."/>
            <person name="Prochnik S."/>
            <person name="Lindquist E."/>
            <person name="Dockter R.B."/>
            <person name="Adam C."/>
            <person name="Molina H."/>
            <person name="Bunkerborg J."/>
            <person name="Jin E."/>
            <person name="Buchheim M."/>
            <person name="Magnuson J."/>
        </authorList>
    </citation>
    <scope>NUCLEOTIDE SEQUENCE</scope>
    <source>
        <strain evidence="2">CCAP 19/18</strain>
    </source>
</reference>
<sequence>MESLRSLKEGATELYERHPKACIGAAGATTAALVAAYAWRRAANYVPATGPYSPDTLPADAYDAAVVGAGPSGAVCGYFLAKGGGKVAVLDKETFPRDKYCGDAVCTPAIRILEEMGVLKELIDNNEAHFADAGGFVSPTGTSYIGVSKQKLGEAAACAVKRLHLDHRVAKNAQRNGADLKEGFEVTDAAFDKANGLWTVTSATGAKVRARTLVIADGATSRLATKLGYCKAPPKGVCSRAFVEGGSHNTNFDGVCFYPKWSLPGYAAIFRHPNDELNYCYYLIPCGEEGMCGDVKESDLARLHNDAIKNDPFISQALGPNAKLERMRAASLRCGSQGVPCTVDDHLLIVGDAAGHIDPLTGEGIHTAMMGGKAAAQTILDMRRTGDFSKQSCKSFERRWQHLFGHDFSLSQRMAEVVYKYPIILDAVASEMQRKGDSMMAKWAEIMTCMQPKTYFLRPDIATQLGIAVVREFFAQKVFGKPDRYTLKTSAPTKKTA</sequence>
<dbReference type="Proteomes" id="UP000815325">
    <property type="component" value="Unassembled WGS sequence"/>
</dbReference>
<dbReference type="PRINTS" id="PR00420">
    <property type="entry name" value="RNGMNOXGNASE"/>
</dbReference>
<dbReference type="PANTHER" id="PTHR42685">
    <property type="entry name" value="GERANYLGERANYL DIPHOSPHATE REDUCTASE"/>
    <property type="match status" value="1"/>
</dbReference>
<accession>A0ABQ7GTJ5</accession>
<evidence type="ECO:0000259" key="1">
    <source>
        <dbReference type="Pfam" id="PF01494"/>
    </source>
</evidence>
<comment type="caution">
    <text evidence="2">The sequence shown here is derived from an EMBL/GenBank/DDBJ whole genome shotgun (WGS) entry which is preliminary data.</text>
</comment>
<dbReference type="NCBIfam" id="TIGR02032">
    <property type="entry name" value="GG-red-SF"/>
    <property type="match status" value="1"/>
</dbReference>
<dbReference type="Pfam" id="PF01494">
    <property type="entry name" value="FAD_binding_3"/>
    <property type="match status" value="1"/>
</dbReference>
<dbReference type="SUPFAM" id="SSF51905">
    <property type="entry name" value="FAD/NAD(P)-binding domain"/>
    <property type="match status" value="1"/>
</dbReference>
<dbReference type="PANTHER" id="PTHR42685:SF22">
    <property type="entry name" value="CONDITIONED MEDIUM FACTOR RECEPTOR 1"/>
    <property type="match status" value="1"/>
</dbReference>
<dbReference type="InterPro" id="IPR011777">
    <property type="entry name" value="Geranylgeranyl_Rdtase_fam"/>
</dbReference>
<dbReference type="Gene3D" id="3.50.50.60">
    <property type="entry name" value="FAD/NAD(P)-binding domain"/>
    <property type="match status" value="1"/>
</dbReference>
<dbReference type="EMBL" id="MU069598">
    <property type="protein sequence ID" value="KAF5837927.1"/>
    <property type="molecule type" value="Genomic_DNA"/>
</dbReference>
<gene>
    <name evidence="2" type="ORF">DUNSADRAFT_3704</name>
</gene>
<dbReference type="InterPro" id="IPR036188">
    <property type="entry name" value="FAD/NAD-bd_sf"/>
</dbReference>
<dbReference type="InterPro" id="IPR050407">
    <property type="entry name" value="Geranylgeranyl_reductase"/>
</dbReference>
<dbReference type="InterPro" id="IPR002938">
    <property type="entry name" value="FAD-bd"/>
</dbReference>